<evidence type="ECO:0000313" key="1">
    <source>
        <dbReference type="EMBL" id="KAI1704610.1"/>
    </source>
</evidence>
<protein>
    <submittedName>
        <fullName evidence="1">Uncharacterized protein</fullName>
    </submittedName>
</protein>
<gene>
    <name evidence="1" type="ORF">DdX_14106</name>
</gene>
<organism evidence="1 2">
    <name type="scientific">Ditylenchus destructor</name>
    <dbReference type="NCBI Taxonomy" id="166010"/>
    <lineage>
        <taxon>Eukaryota</taxon>
        <taxon>Metazoa</taxon>
        <taxon>Ecdysozoa</taxon>
        <taxon>Nematoda</taxon>
        <taxon>Chromadorea</taxon>
        <taxon>Rhabditida</taxon>
        <taxon>Tylenchina</taxon>
        <taxon>Tylenchomorpha</taxon>
        <taxon>Sphaerularioidea</taxon>
        <taxon>Anguinidae</taxon>
        <taxon>Anguininae</taxon>
        <taxon>Ditylenchus</taxon>
    </lineage>
</organism>
<accession>A0AAD4MRM3</accession>
<name>A0AAD4MRM3_9BILA</name>
<dbReference type="EMBL" id="JAKKPZ010000065">
    <property type="protein sequence ID" value="KAI1704610.1"/>
    <property type="molecule type" value="Genomic_DNA"/>
</dbReference>
<dbReference type="Proteomes" id="UP001201812">
    <property type="component" value="Unassembled WGS sequence"/>
</dbReference>
<sequence>MHRAVLERIAIGLLDLADEFDSDLVALREQHNQSSEWSSFLNGGKETVAAAFVLRGMVSYLFTYNR</sequence>
<reference evidence="1" key="1">
    <citation type="submission" date="2022-01" db="EMBL/GenBank/DDBJ databases">
        <title>Genome Sequence Resource for Two Populations of Ditylenchus destructor, the Migratory Endoparasitic Phytonematode.</title>
        <authorList>
            <person name="Zhang H."/>
            <person name="Lin R."/>
            <person name="Xie B."/>
        </authorList>
    </citation>
    <scope>NUCLEOTIDE SEQUENCE</scope>
    <source>
        <strain evidence="1">BazhouSP</strain>
    </source>
</reference>
<proteinExistence type="predicted"/>
<dbReference type="AlphaFoldDB" id="A0AAD4MRM3"/>
<evidence type="ECO:0000313" key="2">
    <source>
        <dbReference type="Proteomes" id="UP001201812"/>
    </source>
</evidence>
<comment type="caution">
    <text evidence="1">The sequence shown here is derived from an EMBL/GenBank/DDBJ whole genome shotgun (WGS) entry which is preliminary data.</text>
</comment>
<keyword evidence="2" id="KW-1185">Reference proteome</keyword>